<evidence type="ECO:0000313" key="2">
    <source>
        <dbReference type="EMBL" id="EIE99697.1"/>
    </source>
</evidence>
<organism evidence="2 3">
    <name type="scientific">Saccharomonospora glauca K62</name>
    <dbReference type="NCBI Taxonomy" id="928724"/>
    <lineage>
        <taxon>Bacteria</taxon>
        <taxon>Bacillati</taxon>
        <taxon>Actinomycetota</taxon>
        <taxon>Actinomycetes</taxon>
        <taxon>Pseudonocardiales</taxon>
        <taxon>Pseudonocardiaceae</taxon>
        <taxon>Saccharomonospora</taxon>
    </lineage>
</organism>
<protein>
    <recommendedName>
        <fullName evidence="4">DUF3558 domain-containing protein</fullName>
    </recommendedName>
</protein>
<dbReference type="PROSITE" id="PS51257">
    <property type="entry name" value="PROKAR_LIPOPROTEIN"/>
    <property type="match status" value="1"/>
</dbReference>
<dbReference type="RefSeq" id="WP_005465382.1">
    <property type="nucleotide sequence ID" value="NZ_CM001484.1"/>
</dbReference>
<feature type="region of interest" description="Disordered" evidence="1">
    <location>
        <begin position="38"/>
        <end position="68"/>
    </location>
</feature>
<reference evidence="3" key="2">
    <citation type="submission" date="2012-01" db="EMBL/GenBank/DDBJ databases">
        <title>Noncontiguous Finished sequence of chromosome of Saccharomonospora glauca K62.</title>
        <authorList>
            <consortium name="US DOE Joint Genome Institute"/>
            <person name="Lucas S."/>
            <person name="Han J."/>
            <person name="Lapidus A."/>
            <person name="Cheng J.-F."/>
            <person name="Goodwin L."/>
            <person name="Pitluck S."/>
            <person name="Peters L."/>
            <person name="Mikhailova N."/>
            <person name="Held B."/>
            <person name="Detter J.C."/>
            <person name="Han C."/>
            <person name="Tapia R."/>
            <person name="Land M."/>
            <person name="Hauser L."/>
            <person name="Kyrpides N."/>
            <person name="Ivanova N."/>
            <person name="Pagani I."/>
            <person name="Brambilla E.-M."/>
            <person name="Klenk H.-P."/>
            <person name="Woyke T."/>
        </authorList>
    </citation>
    <scope>NUCLEOTIDE SEQUENCE [LARGE SCALE GENOMIC DNA]</scope>
    <source>
        <strain evidence="3">K62</strain>
    </source>
</reference>
<dbReference type="AlphaFoldDB" id="I1D423"/>
<gene>
    <name evidence="2" type="ORF">SacglDRAFT_02812</name>
</gene>
<dbReference type="eggNOG" id="ENOG50342RH">
    <property type="taxonomic scope" value="Bacteria"/>
</dbReference>
<dbReference type="STRING" id="928724.SacglDRAFT_02812"/>
<feature type="compositionally biased region" description="Polar residues" evidence="1">
    <location>
        <begin position="52"/>
        <end position="63"/>
    </location>
</feature>
<dbReference type="EMBL" id="CM001484">
    <property type="protein sequence ID" value="EIE99697.1"/>
    <property type="molecule type" value="Genomic_DNA"/>
</dbReference>
<name>I1D423_9PSEU</name>
<proteinExistence type="predicted"/>
<reference evidence="2 3" key="1">
    <citation type="submission" date="2011-09" db="EMBL/GenBank/DDBJ databases">
        <authorList>
            <consortium name="US DOE Joint Genome Institute (JGI-PGF)"/>
            <person name="Lucas S."/>
            <person name="Han J."/>
            <person name="Lapidus A."/>
            <person name="Cheng J.-F."/>
            <person name="Goodwin L."/>
            <person name="Pitluck S."/>
            <person name="Peters L."/>
            <person name="Land M.L."/>
            <person name="Hauser L."/>
            <person name="Brambilla E."/>
            <person name="Klenk H.-P."/>
            <person name="Woyke T.J."/>
        </authorList>
    </citation>
    <scope>NUCLEOTIDE SEQUENCE [LARGE SCALE GENOMIC DNA]</scope>
    <source>
        <strain evidence="2 3">K62</strain>
    </source>
</reference>
<evidence type="ECO:0000256" key="1">
    <source>
        <dbReference type="SAM" id="MobiDB-lite"/>
    </source>
</evidence>
<sequence length="198" mass="20133">MGVDVRVRALGGRLAPVVVGLLVATAGCGVSERGLEAAADAKGGEDPEGVNSAPTTVPTTRSSPGEAELDPCALLDARDRSSVGLTSPGEPITVAGSLACDYVEPGSFGVTVTVDDHTDLAAIRARTPEAEELRVGATPALLIADRAVDDGTCSVSLAAESPGVRTIHIDVTTADFRDTERACTRATTVAELIEPEVA</sequence>
<evidence type="ECO:0000313" key="3">
    <source>
        <dbReference type="Proteomes" id="UP000005087"/>
    </source>
</evidence>
<accession>I1D423</accession>
<dbReference type="InterPro" id="IPR024520">
    <property type="entry name" value="DUF3558"/>
</dbReference>
<dbReference type="Pfam" id="PF12079">
    <property type="entry name" value="DUF3558"/>
    <property type="match status" value="1"/>
</dbReference>
<dbReference type="Proteomes" id="UP000005087">
    <property type="component" value="Chromosome"/>
</dbReference>
<keyword evidence="3" id="KW-1185">Reference proteome</keyword>
<evidence type="ECO:0008006" key="4">
    <source>
        <dbReference type="Google" id="ProtNLM"/>
    </source>
</evidence>
<dbReference type="HOGENOM" id="CLU_120484_0_0_11"/>